<evidence type="ECO:0000256" key="1">
    <source>
        <dbReference type="ARBA" id="ARBA00004245"/>
    </source>
</evidence>
<dbReference type="SMART" id="SM00295">
    <property type="entry name" value="B41"/>
    <property type="match status" value="1"/>
</dbReference>
<dbReference type="FunFam" id="1.20.1420.10:FF:000001">
    <property type="entry name" value="Talin 2"/>
    <property type="match status" value="1"/>
</dbReference>
<dbReference type="InterPro" id="IPR011993">
    <property type="entry name" value="PH-like_dom_sf"/>
</dbReference>
<dbReference type="Gene3D" id="1.20.80.10">
    <property type="match status" value="1"/>
</dbReference>
<evidence type="ECO:0000256" key="3">
    <source>
        <dbReference type="ARBA" id="ARBA00004413"/>
    </source>
</evidence>
<dbReference type="Gene3D" id="1.20.1410.10">
    <property type="entry name" value="I/LWEQ domain"/>
    <property type="match status" value="1"/>
</dbReference>
<dbReference type="InterPro" id="IPR002404">
    <property type="entry name" value="IRS_PTB"/>
</dbReference>
<dbReference type="InterPro" id="IPR015009">
    <property type="entry name" value="Vinculin-bd_dom"/>
</dbReference>
<dbReference type="InterPro" id="IPR014352">
    <property type="entry name" value="FERM/acyl-CoA-bd_prot_sf"/>
</dbReference>
<dbReference type="GO" id="GO:0030036">
    <property type="term" value="P:actin cytoskeleton organization"/>
    <property type="evidence" value="ECO:0007669"/>
    <property type="project" value="TreeGrafter"/>
</dbReference>
<feature type="coiled-coil region" evidence="10">
    <location>
        <begin position="1023"/>
        <end position="1076"/>
    </location>
</feature>
<proteinExistence type="predicted"/>
<dbReference type="FunFam" id="1.20.1410.10:FF:000001">
    <property type="entry name" value="Talin 2"/>
    <property type="match status" value="1"/>
</dbReference>
<dbReference type="Pfam" id="PF09141">
    <property type="entry name" value="Talin_middle"/>
    <property type="match status" value="1"/>
</dbReference>
<evidence type="ECO:0000256" key="2">
    <source>
        <dbReference type="ARBA" id="ARBA00004246"/>
    </source>
</evidence>
<dbReference type="InterPro" id="IPR054082">
    <property type="entry name" value="Talin_IBS2B"/>
</dbReference>
<evidence type="ECO:0000259" key="11">
    <source>
        <dbReference type="PROSITE" id="PS50057"/>
    </source>
</evidence>
<dbReference type="FunFam" id="1.20.120.230:FF:000009">
    <property type="entry name" value="Talin 2"/>
    <property type="match status" value="1"/>
</dbReference>
<dbReference type="PROSITE" id="PS00661">
    <property type="entry name" value="FERM_2"/>
    <property type="match status" value="1"/>
</dbReference>
<dbReference type="CDD" id="cd17171">
    <property type="entry name" value="FERM_F0_TLN1"/>
    <property type="match status" value="1"/>
</dbReference>
<dbReference type="InterPro" id="IPR000299">
    <property type="entry name" value="FERM_domain"/>
</dbReference>
<dbReference type="CDD" id="cd14473">
    <property type="entry name" value="FERM_B-lobe"/>
    <property type="match status" value="1"/>
</dbReference>
<dbReference type="InterPro" id="IPR035963">
    <property type="entry name" value="FERM_2"/>
</dbReference>
<dbReference type="FunFam" id="1.20.120.230:FF:000005">
    <property type="entry name" value="Talin 1"/>
    <property type="match status" value="1"/>
</dbReference>
<keyword evidence="8" id="KW-0472">Membrane</keyword>
<dbReference type="CDD" id="cd17173">
    <property type="entry name" value="FERM_F1_TLN1"/>
    <property type="match status" value="1"/>
</dbReference>
<comment type="subcellular location">
    <subcellularLocation>
        <location evidence="2">Cell junction</location>
        <location evidence="2">Focal adhesion</location>
    </subcellularLocation>
    <subcellularLocation>
        <location evidence="3">Cell membrane</location>
        <topology evidence="3">Peripheral membrane protein</topology>
        <orientation evidence="3">Cytoplasmic side</orientation>
    </subcellularLocation>
    <subcellularLocation>
        <location evidence="1">Cytoplasm</location>
        <location evidence="1">Cytoskeleton</location>
    </subcellularLocation>
</comment>
<evidence type="ECO:0000256" key="7">
    <source>
        <dbReference type="ARBA" id="ARBA00022949"/>
    </source>
</evidence>
<dbReference type="FunFam" id="2.30.29.30:FF:000028">
    <property type="entry name" value="Talin 2"/>
    <property type="match status" value="1"/>
</dbReference>
<dbReference type="GO" id="GO:0005178">
    <property type="term" value="F:integrin binding"/>
    <property type="evidence" value="ECO:0007669"/>
    <property type="project" value="TreeGrafter"/>
</dbReference>
<evidence type="ECO:0000313" key="13">
    <source>
        <dbReference type="EMBL" id="NWU41244.1"/>
    </source>
</evidence>
<evidence type="ECO:0000256" key="8">
    <source>
        <dbReference type="ARBA" id="ARBA00023136"/>
    </source>
</evidence>
<dbReference type="Pfam" id="PF02174">
    <property type="entry name" value="IRS"/>
    <property type="match status" value="1"/>
</dbReference>
<comment type="caution">
    <text evidence="13">The sequence shown here is derived from an EMBL/GenBank/DDBJ whole genome shotgun (WGS) entry which is preliminary data.</text>
</comment>
<dbReference type="GO" id="GO:0005200">
    <property type="term" value="F:structural constituent of cytoskeleton"/>
    <property type="evidence" value="ECO:0007669"/>
    <property type="project" value="InterPro"/>
</dbReference>
<dbReference type="Gene3D" id="3.10.20.90">
    <property type="entry name" value="Phosphatidylinositol 3-kinase Catalytic Subunit, Chain A, domain 1"/>
    <property type="match status" value="3"/>
</dbReference>
<reference evidence="13 14" key="1">
    <citation type="submission" date="2019-09" db="EMBL/GenBank/DDBJ databases">
        <title>Bird 10,000 Genomes (B10K) Project - Family phase.</title>
        <authorList>
            <person name="Zhang G."/>
        </authorList>
    </citation>
    <scope>NUCLEOTIDE SEQUENCE [LARGE SCALE GENOMIC DNA]</scope>
    <source>
        <strain evidence="13">B10K-DU-001-70</strain>
        <tissue evidence="13">Muscle</tissue>
    </source>
</reference>
<dbReference type="GO" id="GO:0001726">
    <property type="term" value="C:ruffle"/>
    <property type="evidence" value="ECO:0007669"/>
    <property type="project" value="InterPro"/>
</dbReference>
<dbReference type="FunFam" id="1.20.1420.10:FF:000004">
    <property type="entry name" value="Talin 2"/>
    <property type="match status" value="1"/>
</dbReference>
<dbReference type="GO" id="GO:0005886">
    <property type="term" value="C:plasma membrane"/>
    <property type="evidence" value="ECO:0007669"/>
    <property type="project" value="UniProtKB-SubCell"/>
</dbReference>
<dbReference type="InterPro" id="IPR015224">
    <property type="entry name" value="Talin_cent"/>
</dbReference>
<dbReference type="GO" id="GO:0098609">
    <property type="term" value="P:cell-cell adhesion"/>
    <property type="evidence" value="ECO:0007669"/>
    <property type="project" value="TreeGrafter"/>
</dbReference>
<organism evidence="13 14">
    <name type="scientific">Hylia prasina</name>
    <name type="common">green hylia</name>
    <dbReference type="NCBI Taxonomy" id="208073"/>
    <lineage>
        <taxon>Eukaryota</taxon>
        <taxon>Metazoa</taxon>
        <taxon>Chordata</taxon>
        <taxon>Craniata</taxon>
        <taxon>Vertebrata</taxon>
        <taxon>Euteleostomi</taxon>
        <taxon>Archelosauria</taxon>
        <taxon>Archosauria</taxon>
        <taxon>Dinosauria</taxon>
        <taxon>Saurischia</taxon>
        <taxon>Theropoda</taxon>
        <taxon>Coelurosauria</taxon>
        <taxon>Aves</taxon>
        <taxon>Neognathae</taxon>
        <taxon>Neoaves</taxon>
        <taxon>Telluraves</taxon>
        <taxon>Australaves</taxon>
        <taxon>Passeriformes</taxon>
        <taxon>Sylvioidea</taxon>
        <taxon>Sylviidae</taxon>
        <taxon>Acrocephalinae</taxon>
        <taxon>Hylia</taxon>
    </lineage>
</organism>
<dbReference type="InterPro" id="IPR049108">
    <property type="entry name" value="Talin_R4"/>
</dbReference>
<dbReference type="Pfam" id="PF08913">
    <property type="entry name" value="VBS"/>
    <property type="match status" value="1"/>
</dbReference>
<dbReference type="PANTHER" id="PTHR19981:SF7">
    <property type="entry name" value="TALIN-1"/>
    <property type="match status" value="1"/>
</dbReference>
<dbReference type="SMART" id="SM00307">
    <property type="entry name" value="ILWEQ"/>
    <property type="match status" value="1"/>
</dbReference>
<keyword evidence="9" id="KW-0206">Cytoskeleton</keyword>
<dbReference type="FunFam" id="3.10.20.90:FF:000028">
    <property type="entry name" value="Talin 2"/>
    <property type="match status" value="1"/>
</dbReference>
<sequence length="2541" mass="271884">MVALSLKISIGNVVKTMQFEPSTMVYDACRMIRERVPEAQIGQSNDFGLFLSDEDPKKGIWLESGKALDYYMLRNGDTMEYKKKQRPLKIRMLDGTVKTVMVDDSKTVTDMLMTICARIGITNYDEYSLVREIMEEKKEEVTGTLKKDKTLLRDEKKMEKLKQKLHTDDELNWLDHGRTLREQGIDDNETLLLRRKFFYSDQNVDSRDPVQLNLLYVQARDDILNGSHPVSFDKACEFAGHQCQIQFGPHNEQKHKPGFLELKDFLPKEYIKQKGERKIFMAHKNCGNMSEIEAKVRYVKLARSLKTYGVSFFLVKEKMKGKNKLVPRLLGITKESVMRVDEKTKEVIQEWSLTNIKRWAASPKSFTLDFGDYQDGYYSVQTTEGEQIAQLIAGYIDIILKKKKSKDHFGLEGDEESTMLEDSVSPKQSTVVQQQFNRVGKAELGSVALPAIMRTGAGGPENFQVGTMPQPQLQITSGQMHRGHMPPLTSAQQALTGTINSSMQAVHAAQATLDDFETLPPLGQDAASKAWRKNKMDESKHEIHSQVDAITAGTASVVNLTAGDPADTDYTAVGCAVTTISSNLTEMSKGVKLLAALMEDEGGNGRQLLQAAKNLASAVSDLLKTAQPASAEPRQNLLQAAGLVGQTSGELLQQIGESDTDPRFQDMLMQLAKAVANAAAALVLKAKNVAQKTEDAALQTQVIAAATQCALSTSQLVACTKVVAPTISSPVCQEQLIEAGKLVAKSAEGCVEASKAATSDDQLLKQVGVAATAVTQALNDLLQHIKQHALGGQPIGRYDQATDTILNVTENIFSSMGDAGEMVRQARILAQATSDLVNAIKADAEGETDLENSRKLLSAAKILADATAKMVEAAKGAAAHPDSEEQQQRLREAAEGLRMATNAAAQNAIKKKLVHKLEHAAKQAAASATQTIAAAQHASSSNKNPAAQQQLVQSCKVVAEQIPMLVQGVRGSQSQPDSPSAQLALIAASQNFLQPGGKMVAAAKATVPTITDQASAMQLSQCAKNLAAALAELRTAAQKAQEACGPLEIDSALGLVQSLERDLQEAKAAARDGKLKPLPGETMEKCAQDLGNSTKAVSSAIAHLLGEVAQGNENYTGIAAREVAQALRSLSQAARGVAANTSDPQAQSAMLECASDVMDKANNLIEEARKAVAKPGDPESQQRLAQVAKAVSQALNRCVNCLPGQRDVDAAIRMVGEASKRLLSDSFPPSTKSFQEAQSQLNQAAAGLNQSANELVQASRGTPQDLAKSSGKFGHDFNEFLQAGVEMASQSPNKEDQAQVVSNLKSISMSSSKLLLAAKALSADPAAPNLKNQLAAAARAVTDSINQLITMCTQQAPGQKECDNALRELETVKELLENPTQTVNDMSYFNCLDSVMENSKVLGESMAGISQNAKNSKLPEFGNSISAASKALCGLTEAAAQAAYLVGVSDPNSQAGQQGLVDPTQFARANQAIQMACQNLVDPACTQSQVLSAATIVAKHTSALCNTCRLASSRTANPVAKRQFVQSAKEVANSTANLVKTIKALDGEFNEENRERCRAATAPLIEAVDNLTAFASNPEFATVPAQISPEGRRAMEPIVISAKTMLESSAGLIQTARSLAVNPKDPPQWSVLAGHSRTVSDSIKKLITNMRDKAPGQRECDEAIEVLNRCLREVDQASLAAISQQLAPRQDISQEALHNQMITAVQEISNLIEPVAAAARAEASQLGHKVSQMAQYFEPLIMAAVGAASKTPNHQQQMNLLDQTKTLAESALQMLYTAKEAGGNPKQAAHTQEALEEAVQMMKEAVEDLTTTLNEAASAAGVVGGMVDSITQAINQLDEGPMGEPEGTFVDYQTTMVKTAKAIAVTVQEMVTKSTTNPDELGTLANQLTHDYGQLAQEAKPAALTAENEEIGSHIKRRVQELGHGCAALVTKAGALQCSPSDAYTKKELIESARKVSEKVSHVLAALQAGNRGTQACITAASAVSGIIADLDTTIMFATAGTLNRENSETFADHREGILKTAKALVEDTKVLVQNATASQEKLAQAAQSSVSTITRLAEVVKLGAASLGSEDPETQVVLINAVKDVAKALGDLIGATKAAAGKAGDDPAVYQLKNSAKVMVTNVTSLLKTVKAVEDEATKGTRALEATIEHIRQELAVFSSPVPPAKVSTPEDFIRMTKGITMATAKAVAAGNSCRQEDVIATANLSRRAIADMLRSCKEAAYHPEVSGDVRQRALRFGKECADGYLELLEHVLVILQKPTHELKQQLAGYSKRVASSVTELIQAAEAMKGTEWVDPEDPTVIAENELLGAAAAIEAAAKKLEQLKPRAKPKQADESLNFEEQILEAAKSIAAATSALVKAASAAQRELVAQGKVGAIPANAVDDGQWSQGLISAARMVAAATNNLCEAANAAVQGHASEEKLISSAKQVAASTAQLLVACKVKADHDSEAMKRLQAAGNAVKRASDNLVKAAQKAAAFQDHDETVVVKEKMVGGIAQIIAAQEEMLRKERELEEARKKLAMIRQQQYKFLPSELRDEEQN</sequence>
<dbReference type="GO" id="GO:0051015">
    <property type="term" value="F:actin filament binding"/>
    <property type="evidence" value="ECO:0007669"/>
    <property type="project" value="InterPro"/>
</dbReference>
<dbReference type="PROSITE" id="PS50057">
    <property type="entry name" value="FERM_3"/>
    <property type="match status" value="1"/>
</dbReference>
<dbReference type="InterPro" id="IPR054060">
    <property type="entry name" value="TLN1-like_RS"/>
</dbReference>
<dbReference type="GO" id="GO:0005925">
    <property type="term" value="C:focal adhesion"/>
    <property type="evidence" value="ECO:0007669"/>
    <property type="project" value="UniProtKB-SubCell"/>
</dbReference>
<keyword evidence="10" id="KW-0175">Coiled coil</keyword>
<feature type="non-terminal residue" evidence="13">
    <location>
        <position position="1"/>
    </location>
</feature>
<dbReference type="InterPro" id="IPR036476">
    <property type="entry name" value="Talin_cent_sf"/>
</dbReference>
<dbReference type="Gene3D" id="2.30.29.30">
    <property type="entry name" value="Pleckstrin-homology domain (PH domain)/Phosphotyrosine-binding domain (PTB)"/>
    <property type="match status" value="1"/>
</dbReference>
<dbReference type="InterPro" id="IPR029071">
    <property type="entry name" value="Ubiquitin-like_domsf"/>
</dbReference>
<dbReference type="FunFam" id="1.20.1420.10:FF:000002">
    <property type="entry name" value="Talin 2"/>
    <property type="match status" value="1"/>
</dbReference>
<dbReference type="Pfam" id="PF01608">
    <property type="entry name" value="I_LWEQ"/>
    <property type="match status" value="1"/>
</dbReference>
<dbReference type="PANTHER" id="PTHR19981">
    <property type="entry name" value="TALIN"/>
    <property type="match status" value="1"/>
</dbReference>
<dbReference type="FunFam" id="1.20.120.230:FF:000004">
    <property type="entry name" value="Talin 2"/>
    <property type="match status" value="1"/>
</dbReference>
<dbReference type="FunFam" id="1.20.120.230:FF:000003">
    <property type="entry name" value="Talin 2"/>
    <property type="match status" value="1"/>
</dbReference>
<dbReference type="Pfam" id="PF16511">
    <property type="entry name" value="FERM_f0"/>
    <property type="match status" value="1"/>
</dbReference>
<evidence type="ECO:0000256" key="6">
    <source>
        <dbReference type="ARBA" id="ARBA00022553"/>
    </source>
</evidence>
<dbReference type="InterPro" id="IPR057346">
    <property type="entry name" value="Talin1/2_VBS2"/>
</dbReference>
<dbReference type="InterPro" id="IPR019749">
    <property type="entry name" value="Band_41_domain"/>
</dbReference>
<feature type="domain" description="FERM" evidence="11">
    <location>
        <begin position="86"/>
        <end position="403"/>
    </location>
</feature>
<keyword evidence="7" id="KW-0965">Cell junction</keyword>
<evidence type="ECO:0000256" key="5">
    <source>
        <dbReference type="ARBA" id="ARBA00022490"/>
    </source>
</evidence>
<dbReference type="InterPro" id="IPR002558">
    <property type="entry name" value="ILWEQ_dom"/>
</dbReference>
<dbReference type="Pfam" id="PF25177">
    <property type="entry name" value="Talin_VBS2"/>
    <property type="match status" value="1"/>
</dbReference>
<evidence type="ECO:0000256" key="4">
    <source>
        <dbReference type="ARBA" id="ARBA00022475"/>
    </source>
</evidence>
<protein>
    <submittedName>
        <fullName evidence="13">TLN1 protein</fullName>
    </submittedName>
</protein>
<name>A0A7K5WK70_9SYLV</name>
<dbReference type="CDD" id="cd12150">
    <property type="entry name" value="talin-RS"/>
    <property type="match status" value="1"/>
</dbReference>
<gene>
    <name evidence="13" type="primary">Tln1</name>
    <name evidence="13" type="ORF">HYLPRA_R06262</name>
</gene>
<dbReference type="SMART" id="SM01244">
    <property type="entry name" value="IRS"/>
    <property type="match status" value="1"/>
</dbReference>
<evidence type="ECO:0000313" key="14">
    <source>
        <dbReference type="Proteomes" id="UP000557268"/>
    </source>
</evidence>
<dbReference type="FunFam" id="1.20.1420.10:FF:000005">
    <property type="entry name" value="Talin 2"/>
    <property type="match status" value="1"/>
</dbReference>
<dbReference type="SUPFAM" id="SSF54236">
    <property type="entry name" value="Ubiquitin-like"/>
    <property type="match status" value="1"/>
</dbReference>
<dbReference type="SUPFAM" id="SSF47220">
    <property type="entry name" value="alpha-catenin/vinculin-like"/>
    <property type="match status" value="5"/>
</dbReference>
<dbReference type="SUPFAM" id="SSF47031">
    <property type="entry name" value="Second domain of FERM"/>
    <property type="match status" value="1"/>
</dbReference>
<dbReference type="FunFam" id="1.20.80.10:FF:000007">
    <property type="entry name" value="Talin 2"/>
    <property type="match status" value="1"/>
</dbReference>
<dbReference type="Pfam" id="PF21896">
    <property type="entry name" value="Talin_IBS2B"/>
    <property type="match status" value="3"/>
</dbReference>
<dbReference type="GO" id="GO:0005856">
    <property type="term" value="C:cytoskeleton"/>
    <property type="evidence" value="ECO:0007669"/>
    <property type="project" value="UniProtKB-SubCell"/>
</dbReference>
<dbReference type="Gene3D" id="1.20.1420.10">
    <property type="entry name" value="Talin, central domain"/>
    <property type="match status" value="7"/>
</dbReference>
<dbReference type="CDD" id="cd10569">
    <property type="entry name" value="FERM_C_Talin"/>
    <property type="match status" value="1"/>
</dbReference>
<feature type="coiled-coil region" evidence="10">
    <location>
        <begin position="2499"/>
        <end position="2526"/>
    </location>
</feature>
<dbReference type="InterPro" id="IPR036723">
    <property type="entry name" value="Alpha-catenin/vinculin-like_sf"/>
</dbReference>
<dbReference type="GO" id="GO:0034329">
    <property type="term" value="P:cell junction assembly"/>
    <property type="evidence" value="ECO:0007669"/>
    <property type="project" value="UniProtKB-ARBA"/>
</dbReference>
<dbReference type="Pfam" id="PF21865">
    <property type="entry name" value="TLN1-like_RS"/>
    <property type="match status" value="3"/>
</dbReference>
<dbReference type="InterPro" id="IPR019747">
    <property type="entry name" value="FERM_CS"/>
</dbReference>
<dbReference type="InterPro" id="IPR035964">
    <property type="entry name" value="I/LWEQ_dom_sf"/>
</dbReference>
<feature type="domain" description="I/LWEQ" evidence="12">
    <location>
        <begin position="2292"/>
        <end position="2531"/>
    </location>
</feature>
<keyword evidence="5" id="KW-0963">Cytoplasm</keyword>
<dbReference type="InterPro" id="IPR032425">
    <property type="entry name" value="FERM_f0"/>
</dbReference>
<dbReference type="SUPFAM" id="SSF50729">
    <property type="entry name" value="PH domain-like"/>
    <property type="match status" value="1"/>
</dbReference>
<dbReference type="FunFam" id="1.20.1420.10:FF:000006">
    <property type="entry name" value="Talin 2"/>
    <property type="match status" value="1"/>
</dbReference>
<dbReference type="GO" id="GO:0005737">
    <property type="term" value="C:cytoplasm"/>
    <property type="evidence" value="ECO:0007669"/>
    <property type="project" value="TreeGrafter"/>
</dbReference>
<dbReference type="FunFam" id="1.20.120.230:FF:000002">
    <property type="entry name" value="Talin 2"/>
    <property type="match status" value="1"/>
</dbReference>
<feature type="non-terminal residue" evidence="13">
    <location>
        <position position="2541"/>
    </location>
</feature>
<dbReference type="PROSITE" id="PS00660">
    <property type="entry name" value="FERM_1"/>
    <property type="match status" value="1"/>
</dbReference>
<accession>A0A7K5WK70</accession>
<dbReference type="EMBL" id="VYXD01010684">
    <property type="protein sequence ID" value="NWU41244.1"/>
    <property type="molecule type" value="Genomic_DNA"/>
</dbReference>
<dbReference type="SUPFAM" id="SSF109885">
    <property type="entry name" value="I/LWEQ domain"/>
    <property type="match status" value="4"/>
</dbReference>
<keyword evidence="4" id="KW-1003">Cell membrane</keyword>
<evidence type="ECO:0000256" key="10">
    <source>
        <dbReference type="SAM" id="Coils"/>
    </source>
</evidence>
<evidence type="ECO:0000259" key="12">
    <source>
        <dbReference type="PROSITE" id="PS50945"/>
    </source>
</evidence>
<evidence type="ECO:0000256" key="9">
    <source>
        <dbReference type="ARBA" id="ARBA00023212"/>
    </source>
</evidence>
<dbReference type="InterPro" id="IPR019748">
    <property type="entry name" value="FERM_central"/>
</dbReference>
<dbReference type="FunFam" id="3.10.20.90:FF:000066">
    <property type="entry name" value="Talin 1"/>
    <property type="match status" value="1"/>
</dbReference>
<dbReference type="SUPFAM" id="SSF109880">
    <property type="entry name" value="A middle domain of Talin 1"/>
    <property type="match status" value="1"/>
</dbReference>
<dbReference type="Proteomes" id="UP000557268">
    <property type="component" value="Unassembled WGS sequence"/>
</dbReference>
<dbReference type="FunFam" id="1.20.1420.10:FF:000007">
    <property type="entry name" value="Talin 2"/>
    <property type="match status" value="1"/>
</dbReference>
<keyword evidence="14" id="KW-1185">Reference proteome</keyword>
<dbReference type="InterPro" id="IPR037438">
    <property type="entry name" value="Talin1/2-RS"/>
</dbReference>
<keyword evidence="6" id="KW-0597">Phosphoprotein</keyword>
<dbReference type="Pfam" id="PF21692">
    <property type="entry name" value="Talin_R4"/>
    <property type="match status" value="1"/>
</dbReference>
<dbReference type="PROSITE" id="PS50945">
    <property type="entry name" value="I_LWEQ"/>
    <property type="match status" value="1"/>
</dbReference>
<dbReference type="Gene3D" id="1.20.120.230">
    <property type="entry name" value="Alpha-catenin/vinculin-like"/>
    <property type="match status" value="5"/>
</dbReference>